<dbReference type="Pfam" id="PF19462">
    <property type="entry name" value="DUF5999"/>
    <property type="match status" value="1"/>
</dbReference>
<reference evidence="1 2" key="1">
    <citation type="submission" date="2018-06" db="EMBL/GenBank/DDBJ databases">
        <title>Streptomyces reniochalinae sp. nov. and Streptomyces diacarnus sp. nov. from marine sponges.</title>
        <authorList>
            <person name="Li L."/>
        </authorList>
    </citation>
    <scope>NUCLEOTIDE SEQUENCE [LARGE SCALE GENOMIC DNA]</scope>
    <source>
        <strain evidence="1 2">LHW50302</strain>
    </source>
</reference>
<keyword evidence="2" id="KW-1185">Reference proteome</keyword>
<proteinExistence type="predicted"/>
<dbReference type="OrthoDB" id="3217111at2"/>
<gene>
    <name evidence="1" type="ORF">DQ392_01950</name>
</gene>
<organism evidence="1 2">
    <name type="scientific">Streptomyces reniochalinae</name>
    <dbReference type="NCBI Taxonomy" id="2250578"/>
    <lineage>
        <taxon>Bacteria</taxon>
        <taxon>Bacillati</taxon>
        <taxon>Actinomycetota</taxon>
        <taxon>Actinomycetes</taxon>
        <taxon>Kitasatosporales</taxon>
        <taxon>Streptomycetaceae</taxon>
        <taxon>Streptomyces</taxon>
    </lineage>
</organism>
<evidence type="ECO:0000313" key="2">
    <source>
        <dbReference type="Proteomes" id="UP000253507"/>
    </source>
</evidence>
<sequence>MCSHTPKCPPANASDADAARPTAVCFEQGWSLLCNGVPLFEDTGELRPDLPVVPPRRAHDATAGQVAA</sequence>
<dbReference type="AlphaFoldDB" id="A0A367F4W7"/>
<dbReference type="Proteomes" id="UP000253507">
    <property type="component" value="Unassembled WGS sequence"/>
</dbReference>
<comment type="caution">
    <text evidence="1">The sequence shown here is derived from an EMBL/GenBank/DDBJ whole genome shotgun (WGS) entry which is preliminary data.</text>
</comment>
<evidence type="ECO:0000313" key="1">
    <source>
        <dbReference type="EMBL" id="RCG25321.1"/>
    </source>
</evidence>
<protein>
    <submittedName>
        <fullName evidence="1">Uncharacterized protein</fullName>
    </submittedName>
</protein>
<dbReference type="EMBL" id="QOIM01000018">
    <property type="protein sequence ID" value="RCG25321.1"/>
    <property type="molecule type" value="Genomic_DNA"/>
</dbReference>
<name>A0A367F4W7_9ACTN</name>
<accession>A0A367F4W7</accession>
<dbReference type="InterPro" id="IPR046041">
    <property type="entry name" value="DUF5999"/>
</dbReference>